<gene>
    <name evidence="1" type="ORF">IAC29_08885</name>
</gene>
<proteinExistence type="predicted"/>
<reference evidence="1" key="1">
    <citation type="submission" date="2020-10" db="EMBL/GenBank/DDBJ databases">
        <authorList>
            <person name="Gilroy R."/>
        </authorList>
    </citation>
    <scope>NUCLEOTIDE SEQUENCE</scope>
    <source>
        <strain evidence="1">20514</strain>
    </source>
</reference>
<keyword evidence="1" id="KW-0378">Hydrolase</keyword>
<comment type="caution">
    <text evidence="1">The sequence shown here is derived from an EMBL/GenBank/DDBJ whole genome shotgun (WGS) entry which is preliminary data.</text>
</comment>
<sequence length="289" mass="33599">MENSQDFRFICGARTRYPQLSHASNIITKITGNLTAKEKSALDLLIPQYADYLREMLGISGFDKASIQEKVDYLNEYYNFMHYNQLDRAFSSQGKFRPTILEEFLYLLFKDYVDSVKRRYDKKGVLGSGAVKAYSNLYFKAKNFSDFIKSPEIGVNEKDQDYAIFRTFEISINKSAPLEIRIPALAIEAKTYIDKTMLDSIIATAEKIKSGNPHTRFIAVAERYDVSYTVDPAYSRIDQIYILRKAMRKTEWKEIDKDVVWKMFEETVSHLERPWSDIESRIKNEGVVI</sequence>
<dbReference type="AlphaFoldDB" id="A0A9D9HFC8"/>
<dbReference type="Pfam" id="PF09549">
    <property type="entry name" value="RE_Bpu10I"/>
    <property type="match status" value="1"/>
</dbReference>
<dbReference type="InterPro" id="IPR018577">
    <property type="entry name" value="Restrct_endonuc_II_Bpu10I"/>
</dbReference>
<evidence type="ECO:0000313" key="1">
    <source>
        <dbReference type="EMBL" id="MBO8449371.1"/>
    </source>
</evidence>
<reference evidence="1" key="2">
    <citation type="journal article" date="2021" name="PeerJ">
        <title>Extensive microbial diversity within the chicken gut microbiome revealed by metagenomics and culture.</title>
        <authorList>
            <person name="Gilroy R."/>
            <person name="Ravi A."/>
            <person name="Getino M."/>
            <person name="Pursley I."/>
            <person name="Horton D.L."/>
            <person name="Alikhan N.F."/>
            <person name="Baker D."/>
            <person name="Gharbi K."/>
            <person name="Hall N."/>
            <person name="Watson M."/>
            <person name="Adriaenssens E.M."/>
            <person name="Foster-Nyarko E."/>
            <person name="Jarju S."/>
            <person name="Secka A."/>
            <person name="Antonio M."/>
            <person name="Oren A."/>
            <person name="Chaudhuri R.R."/>
            <person name="La Ragione R."/>
            <person name="Hildebrand F."/>
            <person name="Pallen M.J."/>
        </authorList>
    </citation>
    <scope>NUCLEOTIDE SEQUENCE</scope>
    <source>
        <strain evidence="1">20514</strain>
    </source>
</reference>
<keyword evidence="1" id="KW-0255">Endonuclease</keyword>
<name>A0A9D9HFC8_9BACT</name>
<keyword evidence="1" id="KW-0540">Nuclease</keyword>
<protein>
    <submittedName>
        <fullName evidence="1">Bpu10I family restriction endonuclease</fullName>
    </submittedName>
</protein>
<dbReference type="Proteomes" id="UP000810252">
    <property type="component" value="Unassembled WGS sequence"/>
</dbReference>
<accession>A0A9D9HFC8</accession>
<dbReference type="GO" id="GO:0004519">
    <property type="term" value="F:endonuclease activity"/>
    <property type="evidence" value="ECO:0007669"/>
    <property type="project" value="UniProtKB-KW"/>
</dbReference>
<evidence type="ECO:0000313" key="2">
    <source>
        <dbReference type="Proteomes" id="UP000810252"/>
    </source>
</evidence>
<organism evidence="1 2">
    <name type="scientific">Candidatus Cryptobacteroides merdigallinarum</name>
    <dbReference type="NCBI Taxonomy" id="2840770"/>
    <lineage>
        <taxon>Bacteria</taxon>
        <taxon>Pseudomonadati</taxon>
        <taxon>Bacteroidota</taxon>
        <taxon>Bacteroidia</taxon>
        <taxon>Bacteroidales</taxon>
        <taxon>Candidatus Cryptobacteroides</taxon>
    </lineage>
</organism>
<dbReference type="EMBL" id="JADIMQ010000126">
    <property type="protein sequence ID" value="MBO8449371.1"/>
    <property type="molecule type" value="Genomic_DNA"/>
</dbReference>